<accession>A0ABD3Q9V3</accession>
<feature type="domain" description="J" evidence="2">
    <location>
        <begin position="472"/>
        <end position="535"/>
    </location>
</feature>
<protein>
    <recommendedName>
        <fullName evidence="2">J domain-containing protein</fullName>
    </recommendedName>
</protein>
<dbReference type="InterPro" id="IPR001623">
    <property type="entry name" value="DnaJ_domain"/>
</dbReference>
<evidence type="ECO:0000256" key="1">
    <source>
        <dbReference type="SAM" id="MobiDB-lite"/>
    </source>
</evidence>
<dbReference type="SMART" id="SM00271">
    <property type="entry name" value="DnaJ"/>
    <property type="match status" value="1"/>
</dbReference>
<dbReference type="SUPFAM" id="SSF46565">
    <property type="entry name" value="Chaperone J-domain"/>
    <property type="match status" value="1"/>
</dbReference>
<reference evidence="3 4" key="1">
    <citation type="journal article" date="2020" name="G3 (Bethesda)">
        <title>Improved Reference Genome for Cyclotella cryptica CCMP332, a Model for Cell Wall Morphogenesis, Salinity Adaptation, and Lipid Production in Diatoms (Bacillariophyta).</title>
        <authorList>
            <person name="Roberts W.R."/>
            <person name="Downey K.M."/>
            <person name="Ruck E.C."/>
            <person name="Traller J.C."/>
            <person name="Alverson A.J."/>
        </authorList>
    </citation>
    <scope>NUCLEOTIDE SEQUENCE [LARGE SCALE GENOMIC DNA]</scope>
    <source>
        <strain evidence="3 4">CCMP332</strain>
    </source>
</reference>
<dbReference type="PANTHER" id="PTHR24074">
    <property type="entry name" value="CO-CHAPERONE PROTEIN DJLA"/>
    <property type="match status" value="1"/>
</dbReference>
<name>A0ABD3Q9V3_9STRA</name>
<dbReference type="AlphaFoldDB" id="A0ABD3Q9V3"/>
<dbReference type="PROSITE" id="PS50076">
    <property type="entry name" value="DNAJ_2"/>
    <property type="match status" value="1"/>
</dbReference>
<dbReference type="PRINTS" id="PR00625">
    <property type="entry name" value="JDOMAIN"/>
</dbReference>
<evidence type="ECO:0000313" key="4">
    <source>
        <dbReference type="Proteomes" id="UP001516023"/>
    </source>
</evidence>
<dbReference type="CDD" id="cd06257">
    <property type="entry name" value="DnaJ"/>
    <property type="match status" value="1"/>
</dbReference>
<evidence type="ECO:0000259" key="2">
    <source>
        <dbReference type="PROSITE" id="PS50076"/>
    </source>
</evidence>
<dbReference type="InterPro" id="IPR050817">
    <property type="entry name" value="DjlA_DnaK_co-chaperone"/>
</dbReference>
<sequence length="535" mass="62235">MNKMMTTTLLRFERAKRVSWSIRLISSRRGAGNGNQFQLDALPFMVTPEEAYKKFESWAVNEQGLGPLLTVGAPIGSSTILPVYAPFWYFSLNIRFVESPTKNIVPEPFRSAYENSPNGIIHIPGLACYSGFSYRRSLIDPVHNTTLVFKNDSIVPFGSWMLHPIEFQGGKLDIFPDPWNATRERAFSIIYNELCDISNESNQSTHLKVEVERLSSRRIYMPTYVVEYTILGVTYRAFLSGCDSSIEVSGVSHKTMFNTGSKGDQVFQGATSFLSHKAAPMAATALQFFGLRPFIAFGQVIWGFISRIAMKFHIVGLLGGGTVMAWRKLIRPYLDDRAADAEWKQQRENEARMNSFQYIEFRDSERKAEAYFTRNRQRILRNLRGQEGRQQETEGQEWYSQWEAWAKQQWEHAQEEAFRNQQEWQRQYQEQRGRQSEQQQSYDYQQRQRQDQRQYQKTRPKEEFKWDFDPNDPYSVLGIPKTASKDDVSKAFRREMLKYHPDTSPGANDKEKRIATERSKLISNAYRKIKSSQKQ</sequence>
<feature type="region of interest" description="Disordered" evidence="1">
    <location>
        <begin position="424"/>
        <end position="485"/>
    </location>
</feature>
<dbReference type="Pfam" id="PF00226">
    <property type="entry name" value="DnaJ"/>
    <property type="match status" value="1"/>
</dbReference>
<feature type="compositionally biased region" description="Basic and acidic residues" evidence="1">
    <location>
        <begin position="446"/>
        <end position="468"/>
    </location>
</feature>
<dbReference type="InterPro" id="IPR036869">
    <property type="entry name" value="J_dom_sf"/>
</dbReference>
<keyword evidence="4" id="KW-1185">Reference proteome</keyword>
<organism evidence="3 4">
    <name type="scientific">Cyclotella cryptica</name>
    <dbReference type="NCBI Taxonomy" id="29204"/>
    <lineage>
        <taxon>Eukaryota</taxon>
        <taxon>Sar</taxon>
        <taxon>Stramenopiles</taxon>
        <taxon>Ochrophyta</taxon>
        <taxon>Bacillariophyta</taxon>
        <taxon>Coscinodiscophyceae</taxon>
        <taxon>Thalassiosirophycidae</taxon>
        <taxon>Stephanodiscales</taxon>
        <taxon>Stephanodiscaceae</taxon>
        <taxon>Cyclotella</taxon>
    </lineage>
</organism>
<dbReference type="Gene3D" id="1.10.287.110">
    <property type="entry name" value="DnaJ domain"/>
    <property type="match status" value="1"/>
</dbReference>
<comment type="caution">
    <text evidence="3">The sequence shown here is derived from an EMBL/GenBank/DDBJ whole genome shotgun (WGS) entry which is preliminary data.</text>
</comment>
<dbReference type="EMBL" id="JABMIG020000060">
    <property type="protein sequence ID" value="KAL3796774.1"/>
    <property type="molecule type" value="Genomic_DNA"/>
</dbReference>
<dbReference type="Proteomes" id="UP001516023">
    <property type="component" value="Unassembled WGS sequence"/>
</dbReference>
<evidence type="ECO:0000313" key="3">
    <source>
        <dbReference type="EMBL" id="KAL3796774.1"/>
    </source>
</evidence>
<proteinExistence type="predicted"/>
<gene>
    <name evidence="3" type="ORF">HJC23_010921</name>
</gene>
<feature type="compositionally biased region" description="Low complexity" evidence="1">
    <location>
        <begin position="436"/>
        <end position="445"/>
    </location>
</feature>